<keyword evidence="5" id="KW-1185">Reference proteome</keyword>
<name>A0A1I6HY77_HALSD</name>
<accession>A0A1I6HY77</accession>
<dbReference type="Proteomes" id="UP000198932">
    <property type="component" value="Unassembled WGS sequence"/>
</dbReference>
<gene>
    <name evidence="4" type="ORF">SAMN04487937_2972</name>
</gene>
<evidence type="ECO:0000256" key="2">
    <source>
        <dbReference type="SAM" id="MobiDB-lite"/>
    </source>
</evidence>
<reference evidence="5" key="1">
    <citation type="submission" date="2016-10" db="EMBL/GenBank/DDBJ databases">
        <authorList>
            <person name="Varghese N."/>
            <person name="Submissions S."/>
        </authorList>
    </citation>
    <scope>NUCLEOTIDE SEQUENCE [LARGE SCALE GENOMIC DNA]</scope>
    <source>
        <strain evidence="5">RD 26</strain>
    </source>
</reference>
<keyword evidence="1" id="KW-0479">Metal-binding</keyword>
<dbReference type="AlphaFoldDB" id="A0A1I6HY77"/>
<dbReference type="InterPro" id="IPR007527">
    <property type="entry name" value="Znf_SWIM"/>
</dbReference>
<keyword evidence="1" id="KW-0862">Zinc</keyword>
<feature type="domain" description="SWIM-type" evidence="3">
    <location>
        <begin position="70"/>
        <end position="108"/>
    </location>
</feature>
<evidence type="ECO:0000256" key="1">
    <source>
        <dbReference type="PROSITE-ProRule" id="PRU00325"/>
    </source>
</evidence>
<keyword evidence="1" id="KW-0863">Zinc-finger</keyword>
<feature type="region of interest" description="Disordered" evidence="2">
    <location>
        <begin position="182"/>
        <end position="217"/>
    </location>
</feature>
<evidence type="ECO:0000313" key="5">
    <source>
        <dbReference type="Proteomes" id="UP000198932"/>
    </source>
</evidence>
<dbReference type="PROSITE" id="PS50966">
    <property type="entry name" value="ZF_SWIM"/>
    <property type="match status" value="1"/>
</dbReference>
<evidence type="ECO:0000259" key="3">
    <source>
        <dbReference type="PROSITE" id="PS50966"/>
    </source>
</evidence>
<sequence length="217" mass="24482">MFAAVSRSRSGGRFEELGRVDTEVGESINFDRLAGSDDTSWNKAVPYESDIETVSRLGFKVRSPDGEEWHHVVLAREGDYHVGLCDCKGWEYNDGPCVHLCAVRKAAWTGVTPERDINGRTVRICDLDAADAAERRYPYLTEKQREAYLACELGNTGVREFQREQGYSSPGTVSNRLRVAREKVHEHEQQLRTDGGRDGHRDPVTDDRRLLGEGVNR</sequence>
<protein>
    <recommendedName>
        <fullName evidence="3">SWIM-type domain-containing protein</fullName>
    </recommendedName>
</protein>
<evidence type="ECO:0000313" key="4">
    <source>
        <dbReference type="EMBL" id="SFR59387.1"/>
    </source>
</evidence>
<dbReference type="STRING" id="35743.SAMN04487937_2972"/>
<dbReference type="GO" id="GO:0008270">
    <property type="term" value="F:zinc ion binding"/>
    <property type="evidence" value="ECO:0007669"/>
    <property type="project" value="UniProtKB-KW"/>
</dbReference>
<organism evidence="4 5">
    <name type="scientific">Halorubrum sodomense</name>
    <dbReference type="NCBI Taxonomy" id="35743"/>
    <lineage>
        <taxon>Archaea</taxon>
        <taxon>Methanobacteriati</taxon>
        <taxon>Methanobacteriota</taxon>
        <taxon>Stenosarchaea group</taxon>
        <taxon>Halobacteria</taxon>
        <taxon>Halobacteriales</taxon>
        <taxon>Haloferacaceae</taxon>
        <taxon>Halorubrum</taxon>
    </lineage>
</organism>
<proteinExistence type="predicted"/>
<dbReference type="Pfam" id="PF04434">
    <property type="entry name" value="SWIM"/>
    <property type="match status" value="1"/>
</dbReference>
<dbReference type="EMBL" id="FOYN01000005">
    <property type="protein sequence ID" value="SFR59387.1"/>
    <property type="molecule type" value="Genomic_DNA"/>
</dbReference>